<feature type="transmembrane region" description="Helical" evidence="1">
    <location>
        <begin position="591"/>
        <end position="611"/>
    </location>
</feature>
<evidence type="ECO:0008006" key="6">
    <source>
        <dbReference type="Google" id="ProtNLM"/>
    </source>
</evidence>
<dbReference type="Proteomes" id="UP000402241">
    <property type="component" value="Chromosome"/>
</dbReference>
<dbReference type="RefSeq" id="WP_154226196.1">
    <property type="nucleotide sequence ID" value="NZ_CP045309.1"/>
</dbReference>
<evidence type="ECO:0000256" key="1">
    <source>
        <dbReference type="SAM" id="Phobius"/>
    </source>
</evidence>
<evidence type="ECO:0000313" key="4">
    <source>
        <dbReference type="Proteomes" id="UP000402241"/>
    </source>
</evidence>
<feature type="transmembrane region" description="Helical" evidence="1">
    <location>
        <begin position="404"/>
        <end position="424"/>
    </location>
</feature>
<name>A0AAJ3DL48_9ACTN</name>
<keyword evidence="4" id="KW-1185">Reference proteome</keyword>
<dbReference type="InterPro" id="IPR027417">
    <property type="entry name" value="P-loop_NTPase"/>
</dbReference>
<dbReference type="Gene3D" id="3.40.50.300">
    <property type="entry name" value="P-loop containing nucleotide triphosphate hydrolases"/>
    <property type="match status" value="1"/>
</dbReference>
<evidence type="ECO:0000313" key="5">
    <source>
        <dbReference type="Proteomes" id="UP000477779"/>
    </source>
</evidence>
<dbReference type="AlphaFoldDB" id="A0AAJ3DL48"/>
<keyword evidence="1" id="KW-0472">Membrane</keyword>
<protein>
    <recommendedName>
        <fullName evidence="6">NACHT domain-containing protein</fullName>
    </recommendedName>
</protein>
<sequence length="671" mass="73083">MTPTEGRHIDAHAADQAQQINIVGEVGAVNVRSPDPTFDRLRTKIGSAIAVQSNALTNRGLLTVPWLQEPRRDGARQPDLADETALVRFVASGNGLLILGRSQSGKTTLSTRLAVLLAAESRKLPVIFPLAGWCAERTPLMDWMIDVIRQDYGVRDGPRLEAARDAIEGAVVIPIFDGFDEIEESSRAAAAREIDVFWRGRAVVLTSIPVDGGVTPRAALRHAEVVTLAPVEPDEVGRYLLDDVQSSERAQWEDVVRRVTSDADSPVSVALSSPLMSWLAKSIYDPSEAERNRAPHPSPIELLRADLGTSEAIEEHLLGGLVRSVFPRTAISRRSSGSPASAFAVSDAERWLHHLSRRAGSRGVIAFWEIRRYAPLNRLGLLPATATGALIGAAGHVIPEVVGPAFFLLWAGLFFGFGFARGYATGRTMDSDDVIRPGFELDADQRERLARGARPAVLPKIQKDGDLRHHATRLLAALPFVVLSYGGCLLAVSTTATQPAWRFSLGPVDFWVGMILATVVAPLVGFLGALVAARLLRANSRLDSGTGARATDPLEAIHGDRRSGIGMLVLATGTLGAGYLMYYAVLLPGEAAWGLLAAPAGGLVAMLYWNVWVRYKTAHLWLACWDRLPWRLVTFLRACHQGGILRKQGNYFEFRHQRLRKRLAAVEPQAW</sequence>
<reference evidence="2 5" key="2">
    <citation type="submission" date="2020-02" db="EMBL/GenBank/DDBJ databases">
        <title>WGS of Micromonospora spp. isolated from hot spring.</title>
        <authorList>
            <person name="Thawai C."/>
        </authorList>
    </citation>
    <scope>NUCLEOTIDE SEQUENCE [LARGE SCALE GENOMIC DNA]</scope>
    <source>
        <strain evidence="2 5">TMS7</strain>
    </source>
</reference>
<evidence type="ECO:0000313" key="2">
    <source>
        <dbReference type="EMBL" id="NES29973.1"/>
    </source>
</evidence>
<reference evidence="3 4" key="1">
    <citation type="submission" date="2019-10" db="EMBL/GenBank/DDBJ databases">
        <title>Genome Sequence of Micromonospora terminaliae DSM 101760.</title>
        <authorList>
            <person name="Guo L."/>
        </authorList>
    </citation>
    <scope>NUCLEOTIDE SEQUENCE [LARGE SCALE GENOMIC DNA]</scope>
    <source>
        <strain evidence="3 4">DSM 101760</strain>
    </source>
</reference>
<dbReference type="Proteomes" id="UP000477779">
    <property type="component" value="Unassembled WGS sequence"/>
</dbReference>
<keyword evidence="1" id="KW-1133">Transmembrane helix</keyword>
<feature type="transmembrane region" description="Helical" evidence="1">
    <location>
        <begin position="565"/>
        <end position="585"/>
    </location>
</feature>
<keyword evidence="1" id="KW-0812">Transmembrane</keyword>
<dbReference type="EMBL" id="JAAHBZ010000009">
    <property type="protein sequence ID" value="NES29973.1"/>
    <property type="molecule type" value="Genomic_DNA"/>
</dbReference>
<feature type="transmembrane region" description="Helical" evidence="1">
    <location>
        <begin position="510"/>
        <end position="533"/>
    </location>
</feature>
<organism evidence="2 5">
    <name type="scientific">Micromonospora terminaliae</name>
    <dbReference type="NCBI Taxonomy" id="1914461"/>
    <lineage>
        <taxon>Bacteria</taxon>
        <taxon>Bacillati</taxon>
        <taxon>Actinomycetota</taxon>
        <taxon>Actinomycetes</taxon>
        <taxon>Micromonosporales</taxon>
        <taxon>Micromonosporaceae</taxon>
        <taxon>Micromonospora</taxon>
    </lineage>
</organism>
<accession>A0AAJ3DL48</accession>
<evidence type="ECO:0000313" key="3">
    <source>
        <dbReference type="EMBL" id="QGL46851.1"/>
    </source>
</evidence>
<dbReference type="EMBL" id="CP045309">
    <property type="protein sequence ID" value="QGL46851.1"/>
    <property type="molecule type" value="Genomic_DNA"/>
</dbReference>
<gene>
    <name evidence="2" type="ORF">G3561_20785</name>
    <name evidence="3" type="ORF">GCE86_07155</name>
</gene>
<dbReference type="SUPFAM" id="SSF52540">
    <property type="entry name" value="P-loop containing nucleoside triphosphate hydrolases"/>
    <property type="match status" value="1"/>
</dbReference>
<proteinExistence type="predicted"/>
<feature type="transmembrane region" description="Helical" evidence="1">
    <location>
        <begin position="474"/>
        <end position="498"/>
    </location>
</feature>